<keyword evidence="13" id="KW-1185">Reference proteome</keyword>
<comment type="similarity">
    <text evidence="7">Belongs to the methyl-accepting chemotaxis (MCP) protein family.</text>
</comment>
<dbReference type="GO" id="GO:0004888">
    <property type="term" value="F:transmembrane signaling receptor activity"/>
    <property type="evidence" value="ECO:0007669"/>
    <property type="project" value="TreeGrafter"/>
</dbReference>
<evidence type="ECO:0000256" key="5">
    <source>
        <dbReference type="ARBA" id="ARBA00022989"/>
    </source>
</evidence>
<evidence type="ECO:0000256" key="1">
    <source>
        <dbReference type="ARBA" id="ARBA00004651"/>
    </source>
</evidence>
<dbReference type="Gene3D" id="1.10.287.950">
    <property type="entry name" value="Methyl-accepting chemotaxis protein"/>
    <property type="match status" value="1"/>
</dbReference>
<evidence type="ECO:0000256" key="3">
    <source>
        <dbReference type="ARBA" id="ARBA00022500"/>
    </source>
</evidence>
<dbReference type="Proteomes" id="UP000595917">
    <property type="component" value="Chromosome"/>
</dbReference>
<keyword evidence="6 9" id="KW-0472">Membrane</keyword>
<feature type="transmembrane region" description="Helical" evidence="9">
    <location>
        <begin position="7"/>
        <end position="34"/>
    </location>
</feature>
<dbReference type="SMART" id="SM00283">
    <property type="entry name" value="MA"/>
    <property type="match status" value="1"/>
</dbReference>
<keyword evidence="5 9" id="KW-1133">Transmembrane helix</keyword>
<evidence type="ECO:0000256" key="6">
    <source>
        <dbReference type="ARBA" id="ARBA00023136"/>
    </source>
</evidence>
<evidence type="ECO:0000256" key="7">
    <source>
        <dbReference type="ARBA" id="ARBA00029447"/>
    </source>
</evidence>
<dbReference type="CDD" id="cd12914">
    <property type="entry name" value="PDC1_DGC_like"/>
    <property type="match status" value="1"/>
</dbReference>
<protein>
    <submittedName>
        <fullName evidence="12">HAMP domain-containing protein</fullName>
    </submittedName>
</protein>
<evidence type="ECO:0000259" key="11">
    <source>
        <dbReference type="PROSITE" id="PS50885"/>
    </source>
</evidence>
<evidence type="ECO:0000313" key="13">
    <source>
        <dbReference type="Proteomes" id="UP000595917"/>
    </source>
</evidence>
<dbReference type="SMART" id="SM00304">
    <property type="entry name" value="HAMP"/>
    <property type="match status" value="1"/>
</dbReference>
<keyword evidence="3" id="KW-0145">Chemotaxis</keyword>
<organism evidence="12 13">
    <name type="scientific">Breznakiella homolactica</name>
    <dbReference type="NCBI Taxonomy" id="2798577"/>
    <lineage>
        <taxon>Bacteria</taxon>
        <taxon>Pseudomonadati</taxon>
        <taxon>Spirochaetota</taxon>
        <taxon>Spirochaetia</taxon>
        <taxon>Spirochaetales</taxon>
        <taxon>Breznakiellaceae</taxon>
        <taxon>Breznakiella</taxon>
    </lineage>
</organism>
<dbReference type="InterPro" id="IPR003660">
    <property type="entry name" value="HAMP_dom"/>
</dbReference>
<keyword evidence="2" id="KW-1003">Cell membrane</keyword>
<name>A0A7T8BBX2_9SPIR</name>
<feature type="transmembrane region" description="Helical" evidence="9">
    <location>
        <begin position="278"/>
        <end position="301"/>
    </location>
</feature>
<keyword evidence="8" id="KW-0807">Transducer</keyword>
<feature type="domain" description="HAMP" evidence="11">
    <location>
        <begin position="302"/>
        <end position="354"/>
    </location>
</feature>
<proteinExistence type="inferred from homology"/>
<comment type="subcellular location">
    <subcellularLocation>
        <location evidence="1">Cell membrane</location>
        <topology evidence="1">Multi-pass membrane protein</topology>
    </subcellularLocation>
</comment>
<dbReference type="Pfam" id="PF02743">
    <property type="entry name" value="dCache_1"/>
    <property type="match status" value="1"/>
</dbReference>
<evidence type="ECO:0000256" key="9">
    <source>
        <dbReference type="SAM" id="Phobius"/>
    </source>
</evidence>
<dbReference type="KEGG" id="bhc:JFL75_01640"/>
<dbReference type="PROSITE" id="PS50885">
    <property type="entry name" value="HAMP"/>
    <property type="match status" value="1"/>
</dbReference>
<dbReference type="SUPFAM" id="SSF58104">
    <property type="entry name" value="Methyl-accepting chemotaxis protein (MCP) signaling domain"/>
    <property type="match status" value="2"/>
</dbReference>
<dbReference type="InterPro" id="IPR033479">
    <property type="entry name" value="dCache_1"/>
</dbReference>
<dbReference type="RefSeq" id="WP_215626951.1">
    <property type="nucleotide sequence ID" value="NZ_CP067089.2"/>
</dbReference>
<evidence type="ECO:0000313" key="12">
    <source>
        <dbReference type="EMBL" id="QQO09648.1"/>
    </source>
</evidence>
<dbReference type="PANTHER" id="PTHR43531">
    <property type="entry name" value="PROTEIN ICFG"/>
    <property type="match status" value="1"/>
</dbReference>
<dbReference type="GO" id="GO:0005886">
    <property type="term" value="C:plasma membrane"/>
    <property type="evidence" value="ECO:0007669"/>
    <property type="project" value="UniProtKB-SubCell"/>
</dbReference>
<sequence length="687" mass="73973">MKLSQKIILYIVIIILFISLGIGITSLVISYNVIQSTADQSLMKQAESGKKLLDVTISSQLTILEEVVSQPEVKTMDWEIQREALRNDVERLGYIDFGVIVPDGTVRYVLGDEVSNLGERDYVQRAFKGISNVSDVLISKVINAPVVMFAVPIFNNDTVVGVLVARRGGNALSDITNTMGFGETGYAYLINGAGVIISHKDRDLVMNQFSPLEAVKEDTSYRSIADAFGEIIRTRQGLISYNFNDSNVVAGYVPVDSMDWIFVVTIENSELMAGINTLFLFVTLGTAGFLIVGIISALVIGRSISRPLSRMLPVLETVSEGNLTEKIAVSTKDELGIMADTFNRSISGLAQMVATTKESAGKLDSMAGDLSTRMNETVASMEEITVNIANVKEHARNQSESVSETNRTMEEIKEYADKLNSLIGSQSAAIVESSAAIEEMVANIKSVTEILQKSALSMKELLDASEVGRAELQEVTGIIRTIEGDSEGLIEASNIIQNIAQQTNLLSMNAAIEAAHAGETGKGFAVVAGEIRKLAENSSAQGKNITNVLGSLKQKINSAVGVSDKAQMQFDQILSLVSQVQGNEEVIKNAMEEQTTGSGQILDAMKEINDITTQVRDGSVRMISGSSTVLDEMGKVINITKEVDTAMDEMSGSVDHINSAVQDASIVTEETKANVATLSGAVDKFTV</sequence>
<dbReference type="Pfam" id="PF00015">
    <property type="entry name" value="MCPsignal"/>
    <property type="match status" value="1"/>
</dbReference>
<dbReference type="CDD" id="cd12912">
    <property type="entry name" value="PDC2_MCP_like"/>
    <property type="match status" value="1"/>
</dbReference>
<dbReference type="PANTHER" id="PTHR43531:SF11">
    <property type="entry name" value="METHYL-ACCEPTING CHEMOTAXIS PROTEIN 3"/>
    <property type="match status" value="1"/>
</dbReference>
<dbReference type="InterPro" id="IPR051310">
    <property type="entry name" value="MCP_chemotaxis"/>
</dbReference>
<evidence type="ECO:0000256" key="2">
    <source>
        <dbReference type="ARBA" id="ARBA00022475"/>
    </source>
</evidence>
<evidence type="ECO:0000256" key="4">
    <source>
        <dbReference type="ARBA" id="ARBA00022692"/>
    </source>
</evidence>
<dbReference type="Gene3D" id="3.30.450.20">
    <property type="entry name" value="PAS domain"/>
    <property type="match status" value="1"/>
</dbReference>
<dbReference type="GO" id="GO:0007165">
    <property type="term" value="P:signal transduction"/>
    <property type="evidence" value="ECO:0007669"/>
    <property type="project" value="UniProtKB-KW"/>
</dbReference>
<dbReference type="PROSITE" id="PS50111">
    <property type="entry name" value="CHEMOTAXIS_TRANSDUC_2"/>
    <property type="match status" value="1"/>
</dbReference>
<dbReference type="GO" id="GO:0006935">
    <property type="term" value="P:chemotaxis"/>
    <property type="evidence" value="ECO:0007669"/>
    <property type="project" value="UniProtKB-KW"/>
</dbReference>
<dbReference type="AlphaFoldDB" id="A0A7T8BBX2"/>
<dbReference type="Gene3D" id="6.10.340.10">
    <property type="match status" value="1"/>
</dbReference>
<gene>
    <name evidence="12" type="ORF">JFL75_01640</name>
</gene>
<accession>A0A7T8BBX2</accession>
<dbReference type="EMBL" id="CP067089">
    <property type="protein sequence ID" value="QQO09648.1"/>
    <property type="molecule type" value="Genomic_DNA"/>
</dbReference>
<feature type="domain" description="Methyl-accepting transducer" evidence="10">
    <location>
        <begin position="401"/>
        <end position="623"/>
    </location>
</feature>
<evidence type="ECO:0000259" key="10">
    <source>
        <dbReference type="PROSITE" id="PS50111"/>
    </source>
</evidence>
<dbReference type="Pfam" id="PF00672">
    <property type="entry name" value="HAMP"/>
    <property type="match status" value="1"/>
</dbReference>
<dbReference type="InterPro" id="IPR004089">
    <property type="entry name" value="MCPsignal_dom"/>
</dbReference>
<evidence type="ECO:0000256" key="8">
    <source>
        <dbReference type="PROSITE-ProRule" id="PRU00284"/>
    </source>
</evidence>
<keyword evidence="4 9" id="KW-0812">Transmembrane</keyword>
<dbReference type="CDD" id="cd06225">
    <property type="entry name" value="HAMP"/>
    <property type="match status" value="1"/>
</dbReference>
<reference evidence="12" key="1">
    <citation type="submission" date="2021-01" db="EMBL/GenBank/DDBJ databases">
        <title>Description of Breznakiella homolactica.</title>
        <authorList>
            <person name="Song Y."/>
            <person name="Brune A."/>
        </authorList>
    </citation>
    <scope>NUCLEOTIDE SEQUENCE</scope>
    <source>
        <strain evidence="12">RmG30</strain>
    </source>
</reference>